<evidence type="ECO:0000256" key="6">
    <source>
        <dbReference type="ARBA" id="ARBA00023201"/>
    </source>
</evidence>
<dbReference type="AlphaFoldDB" id="A0A093QIR0"/>
<organism evidence="9 10">
    <name type="scientific">Manacus vitellinus</name>
    <name type="common">golden-collared manakin</name>
    <dbReference type="NCBI Taxonomy" id="328815"/>
    <lineage>
        <taxon>Eukaryota</taxon>
        <taxon>Metazoa</taxon>
        <taxon>Chordata</taxon>
        <taxon>Craniata</taxon>
        <taxon>Vertebrata</taxon>
        <taxon>Euteleostomi</taxon>
        <taxon>Archelosauria</taxon>
        <taxon>Archosauria</taxon>
        <taxon>Dinosauria</taxon>
        <taxon>Saurischia</taxon>
        <taxon>Theropoda</taxon>
        <taxon>Coelurosauria</taxon>
        <taxon>Aves</taxon>
        <taxon>Neognathae</taxon>
        <taxon>Neoaves</taxon>
        <taxon>Telluraves</taxon>
        <taxon>Australaves</taxon>
        <taxon>Passeriformes</taxon>
        <taxon>Pipridae</taxon>
        <taxon>Manacus</taxon>
    </lineage>
</organism>
<sequence>MDRWCWPPETNYFRRFTPESLAAIEQRIAEKKKQPDKEKEKNKDQGVEEEQLTPQLDLKICKKLPSLYGDIPSELIGEPLEDFDPYYSDHKTFMVLNKQRTIFRFTATPALCIFGPFNPIRKAAIEILTNS</sequence>
<accession>A0A093QIR0</accession>
<feature type="region of interest" description="Disordered" evidence="8">
    <location>
        <begin position="27"/>
        <end position="50"/>
    </location>
</feature>
<keyword evidence="7 9" id="KW-0407">Ion channel</keyword>
<dbReference type="InterPro" id="IPR043203">
    <property type="entry name" value="VGCC_Ca_Na"/>
</dbReference>
<keyword evidence="6" id="KW-0739">Sodium transport</keyword>
<dbReference type="GO" id="GO:0001518">
    <property type="term" value="C:voltage-gated sodium channel complex"/>
    <property type="evidence" value="ECO:0007669"/>
    <property type="project" value="TreeGrafter"/>
</dbReference>
<dbReference type="GO" id="GO:0086010">
    <property type="term" value="P:membrane depolarization during action potential"/>
    <property type="evidence" value="ECO:0007669"/>
    <property type="project" value="TreeGrafter"/>
</dbReference>
<evidence type="ECO:0000256" key="1">
    <source>
        <dbReference type="ARBA" id="ARBA00022448"/>
    </source>
</evidence>
<evidence type="ECO:0000313" key="10">
    <source>
        <dbReference type="Proteomes" id="UP000053258"/>
    </source>
</evidence>
<keyword evidence="1" id="KW-0813">Transport</keyword>
<dbReference type="STRING" id="328815.ENSMVIP00005017991"/>
<evidence type="ECO:0000256" key="8">
    <source>
        <dbReference type="SAM" id="MobiDB-lite"/>
    </source>
</evidence>
<feature type="compositionally biased region" description="Basic and acidic residues" evidence="8">
    <location>
        <begin position="27"/>
        <end position="46"/>
    </location>
</feature>
<evidence type="ECO:0000256" key="7">
    <source>
        <dbReference type="ARBA" id="ARBA00023303"/>
    </source>
</evidence>
<keyword evidence="10" id="KW-1185">Reference proteome</keyword>
<keyword evidence="5" id="KW-0325">Glycoprotein</keyword>
<evidence type="ECO:0000256" key="3">
    <source>
        <dbReference type="ARBA" id="ARBA00023053"/>
    </source>
</evidence>
<protein>
    <submittedName>
        <fullName evidence="9">Sodium channel protein type 10 subunit alpha</fullName>
    </submittedName>
</protein>
<dbReference type="PANTHER" id="PTHR10037">
    <property type="entry name" value="VOLTAGE-GATED CATION CHANNEL CALCIUM AND SODIUM"/>
    <property type="match status" value="1"/>
</dbReference>
<gene>
    <name evidence="9" type="ORF">N305_02933</name>
</gene>
<keyword evidence="4" id="KW-0406">Ion transport</keyword>
<feature type="non-terminal residue" evidence="9">
    <location>
        <position position="131"/>
    </location>
</feature>
<keyword evidence="3" id="KW-0915">Sodium</keyword>
<name>A0A093QIR0_9PASS</name>
<evidence type="ECO:0000256" key="5">
    <source>
        <dbReference type="ARBA" id="ARBA00023180"/>
    </source>
</evidence>
<evidence type="ECO:0000256" key="4">
    <source>
        <dbReference type="ARBA" id="ARBA00023065"/>
    </source>
</evidence>
<dbReference type="Proteomes" id="UP000053258">
    <property type="component" value="Unassembled WGS sequence"/>
</dbReference>
<evidence type="ECO:0000313" key="9">
    <source>
        <dbReference type="EMBL" id="KFW83952.1"/>
    </source>
</evidence>
<dbReference type="PANTHER" id="PTHR10037:SF208">
    <property type="entry name" value="SODIUM CHANNEL PROTEIN TYPE 10 SUBUNIT ALPHA"/>
    <property type="match status" value="1"/>
</dbReference>
<dbReference type="EMBL" id="KL671844">
    <property type="protein sequence ID" value="KFW83952.1"/>
    <property type="molecule type" value="Genomic_DNA"/>
</dbReference>
<reference evidence="9 10" key="1">
    <citation type="submission" date="2014-06" db="EMBL/GenBank/DDBJ databases">
        <title>Genome evolution of avian class.</title>
        <authorList>
            <person name="Zhang G."/>
            <person name="Li C."/>
        </authorList>
    </citation>
    <scope>NUCLEOTIDE SEQUENCE [LARGE SCALE GENOMIC DNA]</scope>
    <source>
        <strain evidence="9">BGI_N305</strain>
    </source>
</reference>
<evidence type="ECO:0000256" key="2">
    <source>
        <dbReference type="ARBA" id="ARBA00022882"/>
    </source>
</evidence>
<dbReference type="GO" id="GO:0005248">
    <property type="term" value="F:voltage-gated sodium channel activity"/>
    <property type="evidence" value="ECO:0007669"/>
    <property type="project" value="TreeGrafter"/>
</dbReference>
<proteinExistence type="predicted"/>
<dbReference type="GO" id="GO:0019228">
    <property type="term" value="P:neuronal action potential"/>
    <property type="evidence" value="ECO:0007669"/>
    <property type="project" value="TreeGrafter"/>
</dbReference>
<dbReference type="OrthoDB" id="2984333at2759"/>
<keyword evidence="2" id="KW-0851">Voltage-gated channel</keyword>